<evidence type="ECO:0000256" key="2">
    <source>
        <dbReference type="ARBA" id="ARBA00007357"/>
    </source>
</evidence>
<comment type="cofactor">
    <cofactor evidence="1">
        <name>Zn(2+)</name>
        <dbReference type="ChEBI" id="CHEBI:29105"/>
    </cofactor>
</comment>
<evidence type="ECO:0000256" key="3">
    <source>
        <dbReference type="ARBA" id="ARBA00022670"/>
    </source>
</evidence>
<gene>
    <name evidence="10" type="ORF">OP10G_1110</name>
</gene>
<proteinExistence type="inferred from homology"/>
<evidence type="ECO:0000313" key="11">
    <source>
        <dbReference type="Proteomes" id="UP000027982"/>
    </source>
</evidence>
<dbReference type="InterPro" id="IPR024079">
    <property type="entry name" value="MetalloPept_cat_dom_sf"/>
</dbReference>
<dbReference type="SUPFAM" id="SSF55486">
    <property type="entry name" value="Metalloproteases ('zincins'), catalytic domain"/>
    <property type="match status" value="1"/>
</dbReference>
<evidence type="ECO:0000259" key="8">
    <source>
        <dbReference type="Pfam" id="PF01431"/>
    </source>
</evidence>
<evidence type="ECO:0000313" key="10">
    <source>
        <dbReference type="EMBL" id="AIE84478.1"/>
    </source>
</evidence>
<evidence type="ECO:0000256" key="5">
    <source>
        <dbReference type="ARBA" id="ARBA00022801"/>
    </source>
</evidence>
<dbReference type="Gene3D" id="1.10.1380.10">
    <property type="entry name" value="Neutral endopeptidase , domain2"/>
    <property type="match status" value="1"/>
</dbReference>
<dbReference type="EMBL" id="CP007139">
    <property type="protein sequence ID" value="AIE84478.1"/>
    <property type="molecule type" value="Genomic_DNA"/>
</dbReference>
<dbReference type="RefSeq" id="WP_025226891.1">
    <property type="nucleotide sequence ID" value="NZ_CP007139.1"/>
</dbReference>
<keyword evidence="4" id="KW-0479">Metal-binding</keyword>
<dbReference type="Gene3D" id="3.40.390.10">
    <property type="entry name" value="Collagenase (Catalytic Domain)"/>
    <property type="match status" value="1"/>
</dbReference>
<evidence type="ECO:0000256" key="1">
    <source>
        <dbReference type="ARBA" id="ARBA00001947"/>
    </source>
</evidence>
<sequence length="677" mass="77421">MKLIAALLFLTAHGQTQSGTAFGTWGIEIERISKTVRPGDDFFTYVNEGWLKSTRIPDGYWDYGQTSILEADVKREVREIVQEAVKSSAAAGDPRRLIRDLYKSYVDTARVEQLGLAPIRADLGRILKIETREEAARWMADPRSSCLFNTYVFLDDGNTNRRLVHFDQQDLGQQPFLGLPQPEYYSRTDGAYPDHRKAYYAYLVKIFEFAQIDRPQQRAEEVLSFETKIAAPHWNIEQLRDRKANYHLLSVQGLKAFAPGFPWQTFLSAKKLGAVREVILGTDTAVQAAAKIFGDAPLDTLTSYLAFHWIQNQINFLPSSFRSASFEFYNKRFWGQKTPPRRDDEAFDFVNRQVREAVGKLYVQRYFPASSRARAEELFGYLRRALRQRIATVDWMDASTRSEAEAKVASYRFKVGYPNKWRDYSGVAIRQDDLIGNARRLKAFDWAQERALLKAGHEALGWNDSPQTVNASYSPQMNAIELPAAFLQPPFFDANADPAVNFGSIGAIIGHEMGHGFDDQGSHFDSKGILRDWWTAKSAQGFRDRTNTLVGQYDAYTPYPGLHLNGKLSLGENIGDLSGVSIAYRAYRLYLDDHPDQKDKVRDGFTDDQRFFLSWAQTWRYLAPESAIRYIVQNGYHSPAPYRVNGVVRNIDAWYKAFNVTPDQKLYLAPTERVHLW</sequence>
<dbReference type="PANTHER" id="PTHR11733:SF167">
    <property type="entry name" value="FI17812P1-RELATED"/>
    <property type="match status" value="1"/>
</dbReference>
<organism evidence="10 11">
    <name type="scientific">Fimbriimonas ginsengisoli Gsoil 348</name>
    <dbReference type="NCBI Taxonomy" id="661478"/>
    <lineage>
        <taxon>Bacteria</taxon>
        <taxon>Bacillati</taxon>
        <taxon>Armatimonadota</taxon>
        <taxon>Fimbriimonadia</taxon>
        <taxon>Fimbriimonadales</taxon>
        <taxon>Fimbriimonadaceae</taxon>
        <taxon>Fimbriimonas</taxon>
    </lineage>
</organism>
<dbReference type="InterPro" id="IPR000718">
    <property type="entry name" value="Peptidase_M13"/>
</dbReference>
<dbReference type="Pfam" id="PF01431">
    <property type="entry name" value="Peptidase_M13"/>
    <property type="match status" value="1"/>
</dbReference>
<evidence type="ECO:0000256" key="4">
    <source>
        <dbReference type="ARBA" id="ARBA00022723"/>
    </source>
</evidence>
<evidence type="ECO:0000259" key="9">
    <source>
        <dbReference type="Pfam" id="PF05649"/>
    </source>
</evidence>
<name>A0A068NLP6_FIMGI</name>
<comment type="similarity">
    <text evidence="2">Belongs to the peptidase M13 family.</text>
</comment>
<dbReference type="AlphaFoldDB" id="A0A068NLP6"/>
<reference evidence="10 11" key="1">
    <citation type="journal article" date="2014" name="PLoS ONE">
        <title>The first complete genome sequence of the class fimbriimonadia in the phylum armatimonadetes.</title>
        <authorList>
            <person name="Hu Z.Y."/>
            <person name="Wang Y.Z."/>
            <person name="Im W.T."/>
            <person name="Wang S.Y."/>
            <person name="Zhao G.P."/>
            <person name="Zheng H.J."/>
            <person name="Quan Z.X."/>
        </authorList>
    </citation>
    <scope>NUCLEOTIDE SEQUENCE [LARGE SCALE GENOMIC DNA]</scope>
    <source>
        <strain evidence="10">Gsoil 348</strain>
    </source>
</reference>
<keyword evidence="6" id="KW-0862">Zinc</keyword>
<dbReference type="STRING" id="661478.OP10G_1110"/>
<dbReference type="Pfam" id="PF05649">
    <property type="entry name" value="Peptidase_M13_N"/>
    <property type="match status" value="1"/>
</dbReference>
<evidence type="ECO:0000256" key="7">
    <source>
        <dbReference type="ARBA" id="ARBA00023049"/>
    </source>
</evidence>
<dbReference type="KEGG" id="fgi:OP10G_1110"/>
<dbReference type="GO" id="GO:0046872">
    <property type="term" value="F:metal ion binding"/>
    <property type="evidence" value="ECO:0007669"/>
    <property type="project" value="UniProtKB-KW"/>
</dbReference>
<evidence type="ECO:0000256" key="6">
    <source>
        <dbReference type="ARBA" id="ARBA00022833"/>
    </source>
</evidence>
<keyword evidence="3" id="KW-0645">Protease</keyword>
<dbReference type="Proteomes" id="UP000027982">
    <property type="component" value="Chromosome"/>
</dbReference>
<dbReference type="PRINTS" id="PR00786">
    <property type="entry name" value="NEPRILYSIN"/>
</dbReference>
<feature type="domain" description="Peptidase M13 N-terminal" evidence="9">
    <location>
        <begin position="38"/>
        <end position="418"/>
    </location>
</feature>
<keyword evidence="11" id="KW-1185">Reference proteome</keyword>
<dbReference type="OrthoDB" id="9775677at2"/>
<dbReference type="InterPro" id="IPR018497">
    <property type="entry name" value="Peptidase_M13_C"/>
</dbReference>
<dbReference type="InterPro" id="IPR008753">
    <property type="entry name" value="Peptidase_M13_N"/>
</dbReference>
<protein>
    <submittedName>
        <fullName evidence="10">Peptidase, M13 family</fullName>
    </submittedName>
</protein>
<dbReference type="InterPro" id="IPR042089">
    <property type="entry name" value="Peptidase_M13_dom_2"/>
</dbReference>
<dbReference type="GO" id="GO:0016485">
    <property type="term" value="P:protein processing"/>
    <property type="evidence" value="ECO:0007669"/>
    <property type="project" value="TreeGrafter"/>
</dbReference>
<dbReference type="PANTHER" id="PTHR11733">
    <property type="entry name" value="ZINC METALLOPROTEASE FAMILY M13 NEPRILYSIN-RELATED"/>
    <property type="match status" value="1"/>
</dbReference>
<dbReference type="GO" id="GO:0004222">
    <property type="term" value="F:metalloendopeptidase activity"/>
    <property type="evidence" value="ECO:0007669"/>
    <property type="project" value="InterPro"/>
</dbReference>
<dbReference type="HOGENOM" id="CLU_006187_7_2_0"/>
<keyword evidence="5" id="KW-0378">Hydrolase</keyword>
<dbReference type="eggNOG" id="COG3590">
    <property type="taxonomic scope" value="Bacteria"/>
</dbReference>
<keyword evidence="7" id="KW-0482">Metalloprotease</keyword>
<dbReference type="GO" id="GO:0005886">
    <property type="term" value="C:plasma membrane"/>
    <property type="evidence" value="ECO:0007669"/>
    <property type="project" value="TreeGrafter"/>
</dbReference>
<dbReference type="PROSITE" id="PS51885">
    <property type="entry name" value="NEPRILYSIN"/>
    <property type="match status" value="1"/>
</dbReference>
<accession>A0A068NLP6</accession>
<dbReference type="CDD" id="cd08662">
    <property type="entry name" value="M13"/>
    <property type="match status" value="1"/>
</dbReference>
<feature type="domain" description="Peptidase M13 C-terminal" evidence="8">
    <location>
        <begin position="470"/>
        <end position="674"/>
    </location>
</feature>